<sequence>MHRERHVGGTPHLTGQPERRGRSAEIAVRARPGGPPIMQPQTRTSARPRGRFKWLPAVLQWRSAAALLLGLSALLLSVSSATTASAETARIVTAPPTGTTSLLATTGPTSTTRDPDRDSVELGLRFSATANETLTGLRFFRAGGDVQAHQATLWSSTGRVLTTLTFAARSTAGWQYASFASPVAISANETYVASYHVSDGYAAETGFFTGDPLSAGGLVTSAAASPGVYAYGDTAKFPTNTYKASNYWIDPVVSTTSAAPEPTATEPPPADTAGSTTSGTFPNADNTGVPAGTTLSSYTGPTTITTAGTVIDSKKITGCLNIKADNVTIKNSLIQSGGCFFNVLSDNGNTGLKLTDVEIDGQGNTSGDSAINGSNFSCLRCDLHGTVDGAKAGSNVVIQDSYIHDLSMTSGSHNDGIQSLGTTSLRIVHNTIIIKAGSTSAIILSTGSASNMRNVLIDSNLLGGGAYTVYGGYLAGTDDLSKVSNISITNNQFTTQIFPKSGAYGPLTSTDSPVVVSGNTWYDGPNAGKSVY</sequence>
<dbReference type="Proteomes" id="UP000704762">
    <property type="component" value="Unassembled WGS sequence"/>
</dbReference>
<feature type="region of interest" description="Disordered" evidence="1">
    <location>
        <begin position="97"/>
        <end position="117"/>
    </location>
</feature>
<comment type="caution">
    <text evidence="3">The sequence shown here is derived from an EMBL/GenBank/DDBJ whole genome shotgun (WGS) entry which is preliminary data.</text>
</comment>
<evidence type="ECO:0000259" key="2">
    <source>
        <dbReference type="Pfam" id="PF13313"/>
    </source>
</evidence>
<dbReference type="InterPro" id="IPR025141">
    <property type="entry name" value="DUF4082"/>
</dbReference>
<dbReference type="Pfam" id="PF13313">
    <property type="entry name" value="DUF4082"/>
    <property type="match status" value="1"/>
</dbReference>
<evidence type="ECO:0000313" key="3">
    <source>
        <dbReference type="EMBL" id="MBM7798492.1"/>
    </source>
</evidence>
<reference evidence="3 4" key="1">
    <citation type="submission" date="2021-01" db="EMBL/GenBank/DDBJ databases">
        <title>Sequencing the genomes of 1000 actinobacteria strains.</title>
        <authorList>
            <person name="Klenk H.-P."/>
        </authorList>
    </citation>
    <scope>NUCLEOTIDE SEQUENCE [LARGE SCALE GENOMIC DNA]</scope>
    <source>
        <strain evidence="3 4">DSM 18662</strain>
    </source>
</reference>
<keyword evidence="4" id="KW-1185">Reference proteome</keyword>
<feature type="compositionally biased region" description="Polar residues" evidence="1">
    <location>
        <begin position="97"/>
        <end position="112"/>
    </location>
</feature>
<dbReference type="RefSeq" id="WP_204917022.1">
    <property type="nucleotide sequence ID" value="NZ_BAAAQP010000008.1"/>
</dbReference>
<organism evidence="3 4">
    <name type="scientific">Microlunatus panaciterrae</name>
    <dbReference type="NCBI Taxonomy" id="400768"/>
    <lineage>
        <taxon>Bacteria</taxon>
        <taxon>Bacillati</taxon>
        <taxon>Actinomycetota</taxon>
        <taxon>Actinomycetes</taxon>
        <taxon>Propionibacteriales</taxon>
        <taxon>Propionibacteriaceae</taxon>
        <taxon>Microlunatus</taxon>
    </lineage>
</organism>
<feature type="compositionally biased region" description="Polar residues" evidence="1">
    <location>
        <begin position="274"/>
        <end position="286"/>
    </location>
</feature>
<accession>A0ABS2RIT8</accession>
<feature type="region of interest" description="Disordered" evidence="1">
    <location>
        <begin position="1"/>
        <end position="25"/>
    </location>
</feature>
<dbReference type="SUPFAM" id="SSF51126">
    <property type="entry name" value="Pectin lyase-like"/>
    <property type="match status" value="1"/>
</dbReference>
<gene>
    <name evidence="3" type="ORF">JOE57_001413</name>
</gene>
<dbReference type="EMBL" id="JAFBCF010000001">
    <property type="protein sequence ID" value="MBM7798492.1"/>
    <property type="molecule type" value="Genomic_DNA"/>
</dbReference>
<feature type="region of interest" description="Disordered" evidence="1">
    <location>
        <begin position="257"/>
        <end position="294"/>
    </location>
</feature>
<proteinExistence type="predicted"/>
<feature type="domain" description="DUF4082" evidence="2">
    <location>
        <begin position="107"/>
        <end position="249"/>
    </location>
</feature>
<protein>
    <recommendedName>
        <fullName evidence="2">DUF4082 domain-containing protein</fullName>
    </recommendedName>
</protein>
<evidence type="ECO:0000256" key="1">
    <source>
        <dbReference type="SAM" id="MobiDB-lite"/>
    </source>
</evidence>
<name>A0ABS2RIT8_9ACTN</name>
<dbReference type="InterPro" id="IPR011050">
    <property type="entry name" value="Pectin_lyase_fold/virulence"/>
</dbReference>
<evidence type="ECO:0000313" key="4">
    <source>
        <dbReference type="Proteomes" id="UP000704762"/>
    </source>
</evidence>